<dbReference type="PROSITE" id="PS50221">
    <property type="entry name" value="GAIN_B"/>
    <property type="match status" value="1"/>
</dbReference>
<dbReference type="SMART" id="SM00303">
    <property type="entry name" value="GPS"/>
    <property type="match status" value="1"/>
</dbReference>
<evidence type="ECO:0000256" key="12">
    <source>
        <dbReference type="SAM" id="Phobius"/>
    </source>
</evidence>
<evidence type="ECO:0000256" key="11">
    <source>
        <dbReference type="ARBA" id="ARBA00023224"/>
    </source>
</evidence>
<dbReference type="Pfam" id="PF00002">
    <property type="entry name" value="7tm_2"/>
    <property type="match status" value="1"/>
</dbReference>
<dbReference type="PROSITE" id="PS50228">
    <property type="entry name" value="SUEL_LECTIN"/>
    <property type="match status" value="1"/>
</dbReference>
<evidence type="ECO:0000259" key="14">
    <source>
        <dbReference type="PROSITE" id="PS50228"/>
    </source>
</evidence>
<feature type="non-terminal residue" evidence="17">
    <location>
        <position position="1"/>
    </location>
</feature>
<name>A0ABM1TEB8_LIMPO</name>
<dbReference type="PRINTS" id="PR00249">
    <property type="entry name" value="GPCRSECRETIN"/>
</dbReference>
<evidence type="ECO:0000259" key="13">
    <source>
        <dbReference type="PROSITE" id="PS50221"/>
    </source>
</evidence>
<keyword evidence="16" id="KW-1185">Reference proteome</keyword>
<dbReference type="Gene3D" id="1.25.40.610">
    <property type="match status" value="1"/>
</dbReference>
<evidence type="ECO:0000313" key="16">
    <source>
        <dbReference type="Proteomes" id="UP000694941"/>
    </source>
</evidence>
<evidence type="ECO:0000256" key="9">
    <source>
        <dbReference type="ARBA" id="ARBA00023157"/>
    </source>
</evidence>
<keyword evidence="9" id="KW-1015">Disulfide bond</keyword>
<dbReference type="InterPro" id="IPR000203">
    <property type="entry name" value="GPS"/>
</dbReference>
<evidence type="ECO:0000256" key="8">
    <source>
        <dbReference type="ARBA" id="ARBA00023136"/>
    </source>
</evidence>
<dbReference type="GeneID" id="111088425"/>
<dbReference type="InterPro" id="IPR057244">
    <property type="entry name" value="GAIN_B"/>
</dbReference>
<dbReference type="Gene3D" id="1.20.1070.10">
    <property type="entry name" value="Rhodopsin 7-helix transmembrane proteins"/>
    <property type="match status" value="1"/>
</dbReference>
<dbReference type="InterPro" id="IPR017981">
    <property type="entry name" value="GPCR_2-like_7TM"/>
</dbReference>
<dbReference type="PANTHER" id="PTHR12011">
    <property type="entry name" value="ADHESION G-PROTEIN COUPLED RECEPTOR"/>
    <property type="match status" value="1"/>
</dbReference>
<dbReference type="Pfam" id="PF16489">
    <property type="entry name" value="GAIN"/>
    <property type="match status" value="1"/>
</dbReference>
<evidence type="ECO:0000256" key="1">
    <source>
        <dbReference type="ARBA" id="ARBA00004651"/>
    </source>
</evidence>
<feature type="transmembrane region" description="Helical" evidence="12">
    <location>
        <begin position="634"/>
        <end position="656"/>
    </location>
</feature>
<dbReference type="PROSITE" id="PS50261">
    <property type="entry name" value="G_PROTEIN_RECEP_F2_4"/>
    <property type="match status" value="1"/>
</dbReference>
<dbReference type="CDD" id="cd22830">
    <property type="entry name" value="Gal_Rha_Lectin_dCirl"/>
    <property type="match status" value="1"/>
</dbReference>
<evidence type="ECO:0000256" key="10">
    <source>
        <dbReference type="ARBA" id="ARBA00023170"/>
    </source>
</evidence>
<dbReference type="Gene3D" id="2.60.120.740">
    <property type="match status" value="1"/>
</dbReference>
<dbReference type="InterPro" id="IPR046338">
    <property type="entry name" value="GAIN_dom_sf"/>
</dbReference>
<dbReference type="InterPro" id="IPR043159">
    <property type="entry name" value="Lectin_gal-bd_sf"/>
</dbReference>
<feature type="domain" description="G-protein coupled receptors family 2 profile 2" evidence="15">
    <location>
        <begin position="572"/>
        <end position="665"/>
    </location>
</feature>
<evidence type="ECO:0000256" key="6">
    <source>
        <dbReference type="ARBA" id="ARBA00022989"/>
    </source>
</evidence>
<keyword evidence="3" id="KW-1003">Cell membrane</keyword>
<keyword evidence="6 12" id="KW-1133">Transmembrane helix</keyword>
<gene>
    <name evidence="17" type="primary">LOC111088425</name>
</gene>
<evidence type="ECO:0000259" key="15">
    <source>
        <dbReference type="PROSITE" id="PS50261"/>
    </source>
</evidence>
<reference evidence="17" key="1">
    <citation type="submission" date="2025-08" db="UniProtKB">
        <authorList>
            <consortium name="RefSeq"/>
        </authorList>
    </citation>
    <scope>IDENTIFICATION</scope>
    <source>
        <tissue evidence="17">Muscle</tissue>
    </source>
</reference>
<dbReference type="Gene3D" id="2.60.220.50">
    <property type="match status" value="1"/>
</dbReference>
<sequence>MVSSRYKPVSSYNTYLSHQVEYGELRNGILKLISTLRAQRKYLTTFACEGTVLQLSCSHDNSIKIIRANYGRFSITICNKEAELNWSVDCAAERSYYVLYERCAFTSSCSLNVTSATFGDPCPGTFKYLEVHYECLSEFTARGTTVSMTTDTMTTARFPIIFPPWRPRTTQVTPFTISVSTPPSLPVTSTTTPTLYHKLFTSSPAPSTVKVSTMTSLTPSLLPKEVFVTKSFRSTTGYARWFCGTTLVQWTPDKPDLSGCRSAWVDNLDNRIEAEESMVRIAIDLADLTRTKPMYGGDVRQSTIIMQKLVDKLTHKIRNVGERRTRYTIVQEVFQNLLESSSNLIEDTRSDSWRDLPEPTKQLTISSLLESLERVTWLLADYSPFELLQRAQSNILVSVRRVHAWSMSNVQFPSSYDKSDPTWIDVEDTIELPTPALTEQSRNGIIRVLFLAYNKLETLLTSANQRSTVTSVEKHRSFVVNSRVLSASLNQYGNQNLNQPVKVTFRHIQEENVTNPRCVFWDASSSVWSQEGCWVKSTNVSHTICLCNHLTNFALLMEVTSSFKVDEPDVFPSIAIWCGCAVSIGCLAVTLTVLFLVRDLQQNFNIVHKHIGAFFLLAEVMMLVQSEADISKKIACFVVVGLLHYFLLEVFVWTLVDAVHLLLVVRDTGQSWFGCGCGCEPLWVSV</sequence>
<protein>
    <submittedName>
        <fullName evidence="17">Latrophilin Cirl-like</fullName>
    </submittedName>
</protein>
<evidence type="ECO:0000256" key="5">
    <source>
        <dbReference type="ARBA" id="ARBA00022734"/>
    </source>
</evidence>
<dbReference type="PANTHER" id="PTHR12011:SF347">
    <property type="entry name" value="FI21270P1-RELATED"/>
    <property type="match status" value="1"/>
</dbReference>
<keyword evidence="7" id="KW-0297">G-protein coupled receptor</keyword>
<dbReference type="Pfam" id="PF02140">
    <property type="entry name" value="SUEL_Lectin"/>
    <property type="match status" value="1"/>
</dbReference>
<evidence type="ECO:0000313" key="17">
    <source>
        <dbReference type="RefSeq" id="XP_022254224.1"/>
    </source>
</evidence>
<proteinExistence type="inferred from homology"/>
<keyword evidence="5" id="KW-0430">Lectin</keyword>
<accession>A0ABM1TEB8</accession>
<comment type="subcellular location">
    <subcellularLocation>
        <location evidence="1">Cell membrane</location>
        <topology evidence="1">Multi-pass membrane protein</topology>
    </subcellularLocation>
</comment>
<keyword evidence="10" id="KW-0675">Receptor</keyword>
<evidence type="ECO:0000256" key="3">
    <source>
        <dbReference type="ARBA" id="ARBA00022475"/>
    </source>
</evidence>
<keyword evidence="11" id="KW-0807">Transducer</keyword>
<dbReference type="Proteomes" id="UP000694941">
    <property type="component" value="Unplaced"/>
</dbReference>
<dbReference type="InterPro" id="IPR000922">
    <property type="entry name" value="Lectin_gal-bd_dom"/>
</dbReference>
<feature type="domain" description="GAIN-B" evidence="13">
    <location>
        <begin position="386"/>
        <end position="563"/>
    </location>
</feature>
<keyword evidence="8 12" id="KW-0472">Membrane</keyword>
<evidence type="ECO:0000256" key="4">
    <source>
        <dbReference type="ARBA" id="ARBA00022692"/>
    </source>
</evidence>
<dbReference type="InterPro" id="IPR000832">
    <property type="entry name" value="GPCR_2_secretin-like"/>
</dbReference>
<organism evidence="16 17">
    <name type="scientific">Limulus polyphemus</name>
    <name type="common">Atlantic horseshoe crab</name>
    <dbReference type="NCBI Taxonomy" id="6850"/>
    <lineage>
        <taxon>Eukaryota</taxon>
        <taxon>Metazoa</taxon>
        <taxon>Ecdysozoa</taxon>
        <taxon>Arthropoda</taxon>
        <taxon>Chelicerata</taxon>
        <taxon>Merostomata</taxon>
        <taxon>Xiphosura</taxon>
        <taxon>Limulidae</taxon>
        <taxon>Limulus</taxon>
    </lineage>
</organism>
<feature type="transmembrane region" description="Helical" evidence="12">
    <location>
        <begin position="574"/>
        <end position="597"/>
    </location>
</feature>
<keyword evidence="4 12" id="KW-0812">Transmembrane</keyword>
<dbReference type="Gene3D" id="4.10.1240.10">
    <property type="entry name" value="GPCR, family 2, extracellular hormone receptor domain"/>
    <property type="match status" value="1"/>
</dbReference>
<evidence type="ECO:0000256" key="2">
    <source>
        <dbReference type="ARBA" id="ARBA00010933"/>
    </source>
</evidence>
<dbReference type="InterPro" id="IPR032471">
    <property type="entry name" value="AGRL2-4_GAIN_subdom_A"/>
</dbReference>
<comment type="similarity">
    <text evidence="2">Belongs to the G-protein coupled receptor 2 family. LN-TM7 subfamily.</text>
</comment>
<dbReference type="InterPro" id="IPR036445">
    <property type="entry name" value="GPCR_2_extracell_dom_sf"/>
</dbReference>
<evidence type="ECO:0000256" key="7">
    <source>
        <dbReference type="ARBA" id="ARBA00023040"/>
    </source>
</evidence>
<feature type="domain" description="SUEL-type lectin" evidence="14">
    <location>
        <begin position="47"/>
        <end position="136"/>
    </location>
</feature>
<dbReference type="Pfam" id="PF01825">
    <property type="entry name" value="GPS"/>
    <property type="match status" value="1"/>
</dbReference>
<dbReference type="RefSeq" id="XP_022254224.1">
    <property type="nucleotide sequence ID" value="XM_022398516.1"/>
</dbReference>